<dbReference type="SUPFAM" id="SSF56300">
    <property type="entry name" value="Metallo-dependent phosphatases"/>
    <property type="match status" value="1"/>
</dbReference>
<gene>
    <name evidence="2" type="ordered locus">Runsl_1470</name>
</gene>
<dbReference type="GO" id="GO:0110154">
    <property type="term" value="P:RNA decapping"/>
    <property type="evidence" value="ECO:0007669"/>
    <property type="project" value="TreeGrafter"/>
</dbReference>
<dbReference type="GO" id="GO:0016791">
    <property type="term" value="F:phosphatase activity"/>
    <property type="evidence" value="ECO:0007669"/>
    <property type="project" value="TreeGrafter"/>
</dbReference>
<dbReference type="InterPro" id="IPR029052">
    <property type="entry name" value="Metallo-depent_PP-like"/>
</dbReference>
<dbReference type="RefSeq" id="WP_013927213.1">
    <property type="nucleotide sequence ID" value="NC_015703.1"/>
</dbReference>
<accession>A0A7U3ZIL0</accession>
<dbReference type="Proteomes" id="UP000000493">
    <property type="component" value="Chromosome"/>
</dbReference>
<feature type="domain" description="Calcineurin-like phosphoesterase" evidence="1">
    <location>
        <begin position="3"/>
        <end position="189"/>
    </location>
</feature>
<dbReference type="Pfam" id="PF00149">
    <property type="entry name" value="Metallophos"/>
    <property type="match status" value="1"/>
</dbReference>
<dbReference type="PANTHER" id="PTHR42850:SF4">
    <property type="entry name" value="ZINC-DEPENDENT ENDOPOLYPHOSPHATASE"/>
    <property type="match status" value="1"/>
</dbReference>
<dbReference type="InterPro" id="IPR004843">
    <property type="entry name" value="Calcineurin-like_PHP"/>
</dbReference>
<dbReference type="GO" id="GO:0008803">
    <property type="term" value="F:bis(5'-nucleosyl)-tetraphosphatase (symmetrical) activity"/>
    <property type="evidence" value="ECO:0007669"/>
    <property type="project" value="TreeGrafter"/>
</dbReference>
<organism evidence="2 3">
    <name type="scientific">Runella slithyformis (strain ATCC 29530 / DSM 19594 / LMG 11500 / NCIMB 11436 / LSU 4)</name>
    <dbReference type="NCBI Taxonomy" id="761193"/>
    <lineage>
        <taxon>Bacteria</taxon>
        <taxon>Pseudomonadati</taxon>
        <taxon>Bacteroidota</taxon>
        <taxon>Cytophagia</taxon>
        <taxon>Cytophagales</taxon>
        <taxon>Spirosomataceae</taxon>
        <taxon>Runella</taxon>
    </lineage>
</organism>
<dbReference type="GO" id="GO:0005737">
    <property type="term" value="C:cytoplasm"/>
    <property type="evidence" value="ECO:0007669"/>
    <property type="project" value="TreeGrafter"/>
</dbReference>
<dbReference type="AlphaFoldDB" id="A0A7U3ZIL0"/>
<sequence length="242" mass="28225">MKRTLVIGDIHGGLRALRQVLERAQVQHDDTLIFLGDYVDGWSESAQVIEFLIQLSSQQSCLFMKGNHDMWCENWLDNGLAPHVWLMHGGSSTAESYRFLDMTTRRKHLDFFNQLKSYHIDAQNRLFVHAGFASIHGPEDEHDDSNFLWDRTLWETALTMERRSRQDDGMMPKRLKLFREIFIGHTPTLNYNLDVPMHASTVWNIDTGAAFYGKLSIMDIDTKEFWQSDTVQRLYPDEKGRN</sequence>
<dbReference type="Gene3D" id="3.60.21.10">
    <property type="match status" value="1"/>
</dbReference>
<dbReference type="KEGG" id="rsi:Runsl_1470"/>
<evidence type="ECO:0000259" key="1">
    <source>
        <dbReference type="Pfam" id="PF00149"/>
    </source>
</evidence>
<reference evidence="3" key="1">
    <citation type="submission" date="2011-06" db="EMBL/GenBank/DDBJ databases">
        <title>The complete genome of chromosome of Runella slithyformis DSM 19594.</title>
        <authorList>
            <consortium name="US DOE Joint Genome Institute (JGI-PGF)"/>
            <person name="Lucas S."/>
            <person name="Han J."/>
            <person name="Lapidus A."/>
            <person name="Bruce D."/>
            <person name="Goodwin L."/>
            <person name="Pitluck S."/>
            <person name="Peters L."/>
            <person name="Kyrpides N."/>
            <person name="Mavromatis K."/>
            <person name="Ivanova N."/>
            <person name="Ovchinnikova G."/>
            <person name="Zhang X."/>
            <person name="Misra M."/>
            <person name="Detter J.C."/>
            <person name="Tapia R."/>
            <person name="Han C."/>
            <person name="Land M."/>
            <person name="Hauser L."/>
            <person name="Markowitz V."/>
            <person name="Cheng J.-F."/>
            <person name="Hugenholtz P."/>
            <person name="Woyke T."/>
            <person name="Wu D."/>
            <person name="Tindall B."/>
            <person name="Faehrich R."/>
            <person name="Brambilla E."/>
            <person name="Klenk H.-P."/>
            <person name="Eisen J.A."/>
        </authorList>
    </citation>
    <scope>NUCLEOTIDE SEQUENCE [LARGE SCALE GENOMIC DNA]</scope>
    <source>
        <strain evidence="3">ATCC 29530 / DSM 19594 / LMG 11500 / NCIMB 11436 / LSU 4</strain>
    </source>
</reference>
<dbReference type="EMBL" id="CP002859">
    <property type="protein sequence ID" value="AEI47895.1"/>
    <property type="molecule type" value="Genomic_DNA"/>
</dbReference>
<evidence type="ECO:0000313" key="3">
    <source>
        <dbReference type="Proteomes" id="UP000000493"/>
    </source>
</evidence>
<dbReference type="PANTHER" id="PTHR42850">
    <property type="entry name" value="METALLOPHOSPHOESTERASE"/>
    <property type="match status" value="1"/>
</dbReference>
<protein>
    <submittedName>
        <fullName evidence="2">Metallophosphoesterase</fullName>
    </submittedName>
</protein>
<dbReference type="InterPro" id="IPR050126">
    <property type="entry name" value="Ap4A_hydrolase"/>
</dbReference>
<name>A0A7U3ZIL0_RUNSL</name>
<keyword evidence="3" id="KW-1185">Reference proteome</keyword>
<evidence type="ECO:0000313" key="2">
    <source>
        <dbReference type="EMBL" id="AEI47895.1"/>
    </source>
</evidence>
<reference evidence="2 3" key="2">
    <citation type="journal article" date="2012" name="Stand. Genomic Sci.">
        <title>Complete genome sequence of the aquatic bacterium Runella slithyformis type strain (LSU 4(T)).</title>
        <authorList>
            <person name="Copeland A."/>
            <person name="Zhang X."/>
            <person name="Misra M."/>
            <person name="Lapidus A."/>
            <person name="Nolan M."/>
            <person name="Lucas S."/>
            <person name="Deshpande S."/>
            <person name="Cheng J.F."/>
            <person name="Tapia R."/>
            <person name="Goodwin L.A."/>
            <person name="Pitluck S."/>
            <person name="Liolios K."/>
            <person name="Pagani I."/>
            <person name="Ivanova N."/>
            <person name="Mikhailova N."/>
            <person name="Pati A."/>
            <person name="Chen A."/>
            <person name="Palaniappan K."/>
            <person name="Land M."/>
            <person name="Hauser L."/>
            <person name="Pan C."/>
            <person name="Jeffries C.D."/>
            <person name="Detter J.C."/>
            <person name="Brambilla E.M."/>
            <person name="Rohde M."/>
            <person name="Djao O.D."/>
            <person name="Goker M."/>
            <person name="Sikorski J."/>
            <person name="Tindall B.J."/>
            <person name="Woyke T."/>
            <person name="Bristow J."/>
            <person name="Eisen J.A."/>
            <person name="Markowitz V."/>
            <person name="Hugenholtz P."/>
            <person name="Kyrpides N.C."/>
            <person name="Klenk H.P."/>
            <person name="Mavromatis K."/>
        </authorList>
    </citation>
    <scope>NUCLEOTIDE SEQUENCE [LARGE SCALE GENOMIC DNA]</scope>
    <source>
        <strain evidence="3">ATCC 29530 / DSM 19594 / LMG 11500 / NCIMB 11436 / LSU 4</strain>
    </source>
</reference>
<proteinExistence type="predicted"/>